<dbReference type="InterPro" id="IPR029063">
    <property type="entry name" value="SAM-dependent_MTases_sf"/>
</dbReference>
<feature type="binding site" evidence="5">
    <location>
        <position position="77"/>
    </location>
    <ligand>
        <name>S-adenosyl-L-methionine</name>
        <dbReference type="ChEBI" id="CHEBI:59789"/>
    </ligand>
</feature>
<dbReference type="PANTHER" id="PTHR43464">
    <property type="entry name" value="METHYLTRANSFERASE"/>
    <property type="match status" value="1"/>
</dbReference>
<evidence type="ECO:0000313" key="7">
    <source>
        <dbReference type="EMBL" id="ADI17437.1"/>
    </source>
</evidence>
<keyword evidence="3 5" id="KW-0831">Ubiquinone biosynthesis</keyword>
<dbReference type="InterPro" id="IPR013216">
    <property type="entry name" value="Methyltransf_11"/>
</dbReference>
<dbReference type="InterPro" id="IPR010233">
    <property type="entry name" value="UbiG_MeTrfase"/>
</dbReference>
<reference evidence="7" key="1">
    <citation type="journal article" date="2011" name="Environ. Microbiol.">
        <title>Time-series analyses of Monterey Bay coastal microbial picoplankton using a 'genome proxy' microarray.</title>
        <authorList>
            <person name="Rich V.I."/>
            <person name="Pham V.D."/>
            <person name="Eppley J."/>
            <person name="Shi Y."/>
            <person name="DeLong E.F."/>
        </authorList>
    </citation>
    <scope>NUCLEOTIDE SEQUENCE</scope>
</reference>
<comment type="similarity">
    <text evidence="5">Belongs to the methyltransferase superfamily. UbiG/COQ3 family.</text>
</comment>
<evidence type="ECO:0000256" key="5">
    <source>
        <dbReference type="HAMAP-Rule" id="MF_00472"/>
    </source>
</evidence>
<dbReference type="GO" id="GO:0061542">
    <property type="term" value="F:3-demethylubiquinol 3-O-methyltransferase activity"/>
    <property type="evidence" value="ECO:0007669"/>
    <property type="project" value="UniProtKB-UniRule"/>
</dbReference>
<keyword evidence="1 5" id="KW-0489">Methyltransferase</keyword>
<evidence type="ECO:0000256" key="1">
    <source>
        <dbReference type="ARBA" id="ARBA00022603"/>
    </source>
</evidence>
<name>E0XSP6_9PROT</name>
<comment type="pathway">
    <text evidence="5">Cofactor biosynthesis; ubiquinone biosynthesis.</text>
</comment>
<dbReference type="PANTHER" id="PTHR43464:SF19">
    <property type="entry name" value="UBIQUINONE BIOSYNTHESIS O-METHYLTRANSFERASE, MITOCHONDRIAL"/>
    <property type="match status" value="1"/>
</dbReference>
<gene>
    <name evidence="5" type="primary">ubiG</name>
</gene>
<dbReference type="EC" id="2.1.1.222" evidence="5"/>
<comment type="catalytic activity">
    <reaction evidence="5">
        <text>a 3-demethylubiquinol + S-adenosyl-L-methionine = a ubiquinol + S-adenosyl-L-homocysteine + H(+)</text>
        <dbReference type="Rhea" id="RHEA:44380"/>
        <dbReference type="Rhea" id="RHEA-COMP:9566"/>
        <dbReference type="Rhea" id="RHEA-COMP:10914"/>
        <dbReference type="ChEBI" id="CHEBI:15378"/>
        <dbReference type="ChEBI" id="CHEBI:17976"/>
        <dbReference type="ChEBI" id="CHEBI:57856"/>
        <dbReference type="ChEBI" id="CHEBI:59789"/>
        <dbReference type="ChEBI" id="CHEBI:84422"/>
        <dbReference type="EC" id="2.1.1.64"/>
    </reaction>
</comment>
<evidence type="ECO:0000256" key="3">
    <source>
        <dbReference type="ARBA" id="ARBA00022688"/>
    </source>
</evidence>
<dbReference type="EC" id="2.1.1.64" evidence="5"/>
<sequence length="255" mass="28523">MMEKQQSRPLNASVDNHEIAKFSALADEWWDPKGSFQPLHKLNPARLAYIRDRICANFDRDTADQHPLARLRVADIGCGGGLLTEPMARLGAEVTGFDAAERNIMVARNHAERMGLDIDYRFATVENIASEGEQFDVVLNMEVVEHVADVAQFLDASCTLVRPGGIMFVATLNRTLKSFAFAIVGAEYILRWLPRGTHNWRKFVRPSEMAAALRRGGLTDIAFAGLAFNALKDTWRIDEWDISVNYLGCAVRPTD</sequence>
<dbReference type="AlphaFoldDB" id="E0XSP6"/>
<dbReference type="SUPFAM" id="SSF53335">
    <property type="entry name" value="S-adenosyl-L-methionine-dependent methyltransferases"/>
    <property type="match status" value="1"/>
</dbReference>
<dbReference type="CDD" id="cd02440">
    <property type="entry name" value="AdoMet_MTases"/>
    <property type="match status" value="1"/>
</dbReference>
<accession>E0XSP6</accession>
<evidence type="ECO:0000259" key="6">
    <source>
        <dbReference type="Pfam" id="PF08241"/>
    </source>
</evidence>
<dbReference type="GO" id="GO:0032259">
    <property type="term" value="P:methylation"/>
    <property type="evidence" value="ECO:0007669"/>
    <property type="project" value="UniProtKB-KW"/>
</dbReference>
<comment type="catalytic activity">
    <reaction evidence="5">
        <text>a 3-(all-trans-polyprenyl)benzene-1,2-diol + S-adenosyl-L-methionine = a 2-methoxy-6-(all-trans-polyprenyl)phenol + S-adenosyl-L-homocysteine + H(+)</text>
        <dbReference type="Rhea" id="RHEA:31411"/>
        <dbReference type="Rhea" id="RHEA-COMP:9550"/>
        <dbReference type="Rhea" id="RHEA-COMP:9551"/>
        <dbReference type="ChEBI" id="CHEBI:15378"/>
        <dbReference type="ChEBI" id="CHEBI:57856"/>
        <dbReference type="ChEBI" id="CHEBI:59789"/>
        <dbReference type="ChEBI" id="CHEBI:62729"/>
        <dbReference type="ChEBI" id="CHEBI:62731"/>
        <dbReference type="EC" id="2.1.1.222"/>
    </reaction>
</comment>
<dbReference type="Pfam" id="PF08241">
    <property type="entry name" value="Methyltransf_11"/>
    <property type="match status" value="1"/>
</dbReference>
<evidence type="ECO:0000256" key="4">
    <source>
        <dbReference type="ARBA" id="ARBA00022691"/>
    </source>
</evidence>
<dbReference type="GO" id="GO:0102208">
    <property type="term" value="F:2-polyprenyl-6-hydroxyphenol methylase activity"/>
    <property type="evidence" value="ECO:0007669"/>
    <property type="project" value="UniProtKB-EC"/>
</dbReference>
<dbReference type="UniPathway" id="UPA00232"/>
<proteinExistence type="inferred from homology"/>
<feature type="binding site" evidence="5">
    <location>
        <position position="141"/>
    </location>
    <ligand>
        <name>S-adenosyl-L-methionine</name>
        <dbReference type="ChEBI" id="CHEBI:59789"/>
    </ligand>
</feature>
<keyword evidence="2 5" id="KW-0808">Transferase</keyword>
<dbReference type="NCBIfam" id="TIGR01983">
    <property type="entry name" value="UbiG"/>
    <property type="match status" value="1"/>
</dbReference>
<feature type="binding site" evidence="5">
    <location>
        <position position="98"/>
    </location>
    <ligand>
        <name>S-adenosyl-L-methionine</name>
        <dbReference type="ChEBI" id="CHEBI:59789"/>
    </ligand>
</feature>
<organism evidence="7">
    <name type="scientific">uncultured Rhodospirillales bacterium HF0070_31K06</name>
    <dbReference type="NCBI Taxonomy" id="710786"/>
    <lineage>
        <taxon>Bacteria</taxon>
        <taxon>Pseudomonadati</taxon>
        <taxon>Pseudomonadota</taxon>
        <taxon>Alphaproteobacteria</taxon>
        <taxon>Rhodospirillales</taxon>
        <taxon>environmental samples</taxon>
    </lineage>
</organism>
<dbReference type="Gene3D" id="3.40.50.150">
    <property type="entry name" value="Vaccinia Virus protein VP39"/>
    <property type="match status" value="1"/>
</dbReference>
<dbReference type="EMBL" id="GU474864">
    <property type="protein sequence ID" value="ADI17437.1"/>
    <property type="molecule type" value="Genomic_DNA"/>
</dbReference>
<evidence type="ECO:0000256" key="2">
    <source>
        <dbReference type="ARBA" id="ARBA00022679"/>
    </source>
</evidence>
<protein>
    <recommendedName>
        <fullName evidence="5">Ubiquinone biosynthesis O-methyltransferase</fullName>
    </recommendedName>
    <alternativeName>
        <fullName evidence="5">2-polyprenyl-6-hydroxyphenol methylase</fullName>
        <ecNumber evidence="5">2.1.1.222</ecNumber>
    </alternativeName>
    <alternativeName>
        <fullName evidence="5">3-demethylubiquinone 3-O-methyltransferase</fullName>
        <ecNumber evidence="5">2.1.1.64</ecNumber>
    </alternativeName>
</protein>
<dbReference type="GO" id="GO:0010420">
    <property type="term" value="F:polyprenyldihydroxybenzoate methyltransferase activity"/>
    <property type="evidence" value="ECO:0007669"/>
    <property type="project" value="InterPro"/>
</dbReference>
<comment type="function">
    <text evidence="5">O-methyltransferase that catalyzes the 2 O-methylation steps in the ubiquinone biosynthetic pathway.</text>
</comment>
<keyword evidence="4 5" id="KW-0949">S-adenosyl-L-methionine</keyword>
<feature type="domain" description="Methyltransferase type 11" evidence="6">
    <location>
        <begin position="75"/>
        <end position="168"/>
    </location>
</feature>
<dbReference type="HAMAP" id="MF_00472">
    <property type="entry name" value="UbiG"/>
    <property type="match status" value="1"/>
</dbReference>
<feature type="binding site" evidence="5">
    <location>
        <position position="46"/>
    </location>
    <ligand>
        <name>S-adenosyl-L-methionine</name>
        <dbReference type="ChEBI" id="CHEBI:59789"/>
    </ligand>
</feature>